<dbReference type="Gene3D" id="3.20.20.80">
    <property type="entry name" value="Glycosidases"/>
    <property type="match status" value="1"/>
</dbReference>
<dbReference type="PROSITE" id="PS51257">
    <property type="entry name" value="PROKAR_LIPOPROTEIN"/>
    <property type="match status" value="1"/>
</dbReference>
<dbReference type="Pfam" id="PF02838">
    <property type="entry name" value="Glyco_hydro_20b"/>
    <property type="match status" value="1"/>
</dbReference>
<dbReference type="InterPro" id="IPR000421">
    <property type="entry name" value="FA58C"/>
</dbReference>
<organism evidence="8 9">
    <name type="scientific">Dokdonia pacifica</name>
    <dbReference type="NCBI Taxonomy" id="1627892"/>
    <lineage>
        <taxon>Bacteria</taxon>
        <taxon>Pseudomonadati</taxon>
        <taxon>Bacteroidota</taxon>
        <taxon>Flavobacteriia</taxon>
        <taxon>Flavobacteriales</taxon>
        <taxon>Flavobacteriaceae</taxon>
        <taxon>Dokdonia</taxon>
    </lineage>
</organism>
<keyword evidence="9" id="KW-1185">Reference proteome</keyword>
<feature type="domain" description="F5/8 type C" evidence="7">
    <location>
        <begin position="667"/>
        <end position="811"/>
    </location>
</feature>
<evidence type="ECO:0000256" key="6">
    <source>
        <dbReference type="PIRSR" id="PIRSR625705-1"/>
    </source>
</evidence>
<dbReference type="Pfam" id="PF00754">
    <property type="entry name" value="F5_F8_type_C"/>
    <property type="match status" value="1"/>
</dbReference>
<gene>
    <name evidence="8" type="ORF">SAMN06265376_11080</name>
</gene>
<evidence type="ECO:0000313" key="9">
    <source>
        <dbReference type="Proteomes" id="UP000198379"/>
    </source>
</evidence>
<protein>
    <recommendedName>
        <fullName evidence="3">beta-N-acetylhexosaminidase</fullName>
        <ecNumber evidence="3">3.2.1.52</ecNumber>
    </recommendedName>
</protein>
<dbReference type="GO" id="GO:0016020">
    <property type="term" value="C:membrane"/>
    <property type="evidence" value="ECO:0007669"/>
    <property type="project" value="TreeGrafter"/>
</dbReference>
<dbReference type="InterPro" id="IPR008979">
    <property type="entry name" value="Galactose-bd-like_sf"/>
</dbReference>
<dbReference type="InterPro" id="IPR015882">
    <property type="entry name" value="HEX_bac_N"/>
</dbReference>
<sequence>MNIFYRLIVFCLYISIVSCTEQARIDTYEYSIVPVPQEVTLTGAFINLLKPLSDQPTTVKKFGDYQYILDQVIFNPNASTPNLESQLSSRLELSIDIAMPEEAYQLDISEESIRIQAGSDRAVRFGIMTLSQLITEQGTVPVGSIKDQPDYEYRSVMIDLSRNWHSVNTLKQLIVLAGFYKVKYVHLHLTDDGLFTFSSDAFPELRTEKHYSKEDLMVLNAFAKAYGVTLIPEIDMPGHSSAFIRADAQRWGIENSKENYYTLNMGSEQVYEGIQTLLEEVAEAFPESPYIHIGGDEVYMGGFENDTQVQAYMKAHELESLTDLYHHFIVRVGTQVKAIGKTPMIWTGFELESEVKIPKDFVIMAWNMTDYTPQKLAQDGYTVINASWQPLYVVNNRKWSPETIYDWSPNQWKSDQTPKELPGHRVKDSASMIIGGSMCAWEQGQYKELITLRKRLAAMSERLWNTNATDYATYASRNQKSDQQLEAILFPFTLTESGLTQGDWDDANRYENFEFEDLLSLHIKSAHNDIAVRYTQDGRIPTNTDRMYSLPIILKESGLVSFQAFRNGTPIGQTLEKKYFLAPIQAKVTGLVNDLSPHSWENHKFADTATFHFSSKRDGVLRYTTDGSTPTAISSIYTDPIVLKDSKTIKVGLFDTAGDQIGASWYEEYVQLGLETSLTTGKPVSTCHGDNELGVPSLINNGEIARWDHWGTHTNGDNWVIIDLEQAHELTRFKTYTFWDGYRYYEYTIDVSLDGTSWKQAVDQSENRKLSVPEGQEDIIKPTKARYVRLNLIRNSANPGLHLVEFQAFAD</sequence>
<proteinExistence type="inferred from homology"/>
<dbReference type="RefSeq" id="WP_089373704.1">
    <property type="nucleotide sequence ID" value="NZ_BMEP01000010.1"/>
</dbReference>
<reference evidence="8 9" key="1">
    <citation type="submission" date="2017-06" db="EMBL/GenBank/DDBJ databases">
        <authorList>
            <person name="Kim H.J."/>
            <person name="Triplett B.A."/>
        </authorList>
    </citation>
    <scope>NUCLEOTIDE SEQUENCE [LARGE SCALE GENOMIC DNA]</scope>
    <source>
        <strain evidence="8 9">DSM 25597</strain>
    </source>
</reference>
<dbReference type="InterPro" id="IPR025705">
    <property type="entry name" value="Beta_hexosaminidase_sua/sub"/>
</dbReference>
<dbReference type="Gene3D" id="3.30.379.10">
    <property type="entry name" value="Chitobiase/beta-hexosaminidase domain 2-like"/>
    <property type="match status" value="1"/>
</dbReference>
<evidence type="ECO:0000256" key="4">
    <source>
        <dbReference type="ARBA" id="ARBA00022801"/>
    </source>
</evidence>
<dbReference type="AlphaFoldDB" id="A0A239DBZ9"/>
<comment type="similarity">
    <text evidence="2">Belongs to the glycosyl hydrolase 20 family.</text>
</comment>
<comment type="catalytic activity">
    <reaction evidence="1">
        <text>Hydrolysis of terminal non-reducing N-acetyl-D-hexosamine residues in N-acetyl-beta-D-hexosaminides.</text>
        <dbReference type="EC" id="3.2.1.52"/>
    </reaction>
</comment>
<dbReference type="Pfam" id="PF00728">
    <property type="entry name" value="Glyco_hydro_20"/>
    <property type="match status" value="1"/>
</dbReference>
<dbReference type="EC" id="3.2.1.52" evidence="3"/>
<name>A0A239DBZ9_9FLAO</name>
<dbReference type="EMBL" id="FZNY01000010">
    <property type="protein sequence ID" value="SNS29548.1"/>
    <property type="molecule type" value="Genomic_DNA"/>
</dbReference>
<dbReference type="GO" id="GO:0030203">
    <property type="term" value="P:glycosaminoglycan metabolic process"/>
    <property type="evidence" value="ECO:0007669"/>
    <property type="project" value="TreeGrafter"/>
</dbReference>
<dbReference type="SUPFAM" id="SSF49785">
    <property type="entry name" value="Galactose-binding domain-like"/>
    <property type="match status" value="1"/>
</dbReference>
<dbReference type="InterPro" id="IPR029018">
    <property type="entry name" value="Hex-like_dom2"/>
</dbReference>
<dbReference type="PROSITE" id="PS50022">
    <property type="entry name" value="FA58C_3"/>
    <property type="match status" value="1"/>
</dbReference>
<dbReference type="Proteomes" id="UP000198379">
    <property type="component" value="Unassembled WGS sequence"/>
</dbReference>
<feature type="active site" description="Proton donor" evidence="6">
    <location>
        <position position="297"/>
    </location>
</feature>
<dbReference type="PRINTS" id="PR00738">
    <property type="entry name" value="GLHYDRLASE20"/>
</dbReference>
<dbReference type="InterPro" id="IPR059177">
    <property type="entry name" value="GH29D-like_dom"/>
</dbReference>
<dbReference type="SUPFAM" id="SSF55545">
    <property type="entry name" value="beta-N-acetylhexosaminidase-like domain"/>
    <property type="match status" value="1"/>
</dbReference>
<evidence type="ECO:0000256" key="5">
    <source>
        <dbReference type="ARBA" id="ARBA00023295"/>
    </source>
</evidence>
<dbReference type="GO" id="GO:0005975">
    <property type="term" value="P:carbohydrate metabolic process"/>
    <property type="evidence" value="ECO:0007669"/>
    <property type="project" value="InterPro"/>
</dbReference>
<dbReference type="PANTHER" id="PTHR22600:SF57">
    <property type="entry name" value="BETA-N-ACETYLHEXOSAMINIDASE"/>
    <property type="match status" value="1"/>
</dbReference>
<accession>A0A239DBZ9</accession>
<evidence type="ECO:0000259" key="7">
    <source>
        <dbReference type="PROSITE" id="PS50022"/>
    </source>
</evidence>
<dbReference type="GO" id="GO:0004563">
    <property type="term" value="F:beta-N-acetylhexosaminidase activity"/>
    <property type="evidence" value="ECO:0007669"/>
    <property type="project" value="UniProtKB-EC"/>
</dbReference>
<dbReference type="InterPro" id="IPR017853">
    <property type="entry name" value="GH"/>
</dbReference>
<dbReference type="SUPFAM" id="SSF51445">
    <property type="entry name" value="(Trans)glycosidases"/>
    <property type="match status" value="1"/>
</dbReference>
<dbReference type="Pfam" id="PF13290">
    <property type="entry name" value="CHB_HEX_C_1"/>
    <property type="match status" value="2"/>
</dbReference>
<evidence type="ECO:0000313" key="8">
    <source>
        <dbReference type="EMBL" id="SNS29548.1"/>
    </source>
</evidence>
<dbReference type="Gene3D" id="2.60.120.260">
    <property type="entry name" value="Galactose-binding domain-like"/>
    <property type="match status" value="1"/>
</dbReference>
<keyword evidence="5" id="KW-0326">Glycosidase</keyword>
<keyword evidence="4" id="KW-0378">Hydrolase</keyword>
<dbReference type="InterPro" id="IPR015883">
    <property type="entry name" value="Glyco_hydro_20_cat"/>
</dbReference>
<dbReference type="OrthoDB" id="1090159at2"/>
<evidence type="ECO:0000256" key="3">
    <source>
        <dbReference type="ARBA" id="ARBA00012663"/>
    </source>
</evidence>
<dbReference type="PANTHER" id="PTHR22600">
    <property type="entry name" value="BETA-HEXOSAMINIDASE"/>
    <property type="match status" value="1"/>
</dbReference>
<evidence type="ECO:0000256" key="1">
    <source>
        <dbReference type="ARBA" id="ARBA00001231"/>
    </source>
</evidence>
<evidence type="ECO:0000256" key="2">
    <source>
        <dbReference type="ARBA" id="ARBA00006285"/>
    </source>
</evidence>